<proteinExistence type="predicted"/>
<name>A0A7S0ZXN0_NOCSC</name>
<feature type="region of interest" description="Disordered" evidence="1">
    <location>
        <begin position="136"/>
        <end position="174"/>
    </location>
</feature>
<gene>
    <name evidence="2" type="ORF">NSCI0253_LOCUS10293</name>
</gene>
<evidence type="ECO:0000256" key="1">
    <source>
        <dbReference type="SAM" id="MobiDB-lite"/>
    </source>
</evidence>
<accession>A0A7S0ZXN0</accession>
<feature type="compositionally biased region" description="Polar residues" evidence="1">
    <location>
        <begin position="147"/>
        <end position="160"/>
    </location>
</feature>
<dbReference type="AlphaFoldDB" id="A0A7S0ZXN0"/>
<feature type="compositionally biased region" description="Polar residues" evidence="1">
    <location>
        <begin position="342"/>
        <end position="354"/>
    </location>
</feature>
<dbReference type="EMBL" id="HBFQ01014894">
    <property type="protein sequence ID" value="CAD8835945.1"/>
    <property type="molecule type" value="Transcribed_RNA"/>
</dbReference>
<feature type="compositionally biased region" description="Low complexity" evidence="1">
    <location>
        <begin position="383"/>
        <end position="396"/>
    </location>
</feature>
<reference evidence="2" key="1">
    <citation type="submission" date="2021-01" db="EMBL/GenBank/DDBJ databases">
        <authorList>
            <person name="Corre E."/>
            <person name="Pelletier E."/>
            <person name="Niang G."/>
            <person name="Scheremetjew M."/>
            <person name="Finn R."/>
            <person name="Kale V."/>
            <person name="Holt S."/>
            <person name="Cochrane G."/>
            <person name="Meng A."/>
            <person name="Brown T."/>
            <person name="Cohen L."/>
        </authorList>
    </citation>
    <scope>NUCLEOTIDE SEQUENCE</scope>
</reference>
<evidence type="ECO:0000313" key="2">
    <source>
        <dbReference type="EMBL" id="CAD8835945.1"/>
    </source>
</evidence>
<feature type="region of interest" description="Disordered" evidence="1">
    <location>
        <begin position="267"/>
        <end position="355"/>
    </location>
</feature>
<protein>
    <submittedName>
        <fullName evidence="2">Uncharacterized protein</fullName>
    </submittedName>
</protein>
<feature type="region of interest" description="Disordered" evidence="1">
    <location>
        <begin position="378"/>
        <end position="432"/>
    </location>
</feature>
<organism evidence="2">
    <name type="scientific">Noctiluca scintillans</name>
    <name type="common">Sea sparkle</name>
    <name type="synonym">Red tide dinoflagellate</name>
    <dbReference type="NCBI Taxonomy" id="2966"/>
    <lineage>
        <taxon>Eukaryota</taxon>
        <taxon>Sar</taxon>
        <taxon>Alveolata</taxon>
        <taxon>Dinophyceae</taxon>
        <taxon>Noctilucales</taxon>
        <taxon>Noctilucaceae</taxon>
        <taxon>Noctiluca</taxon>
    </lineage>
</organism>
<sequence length="432" mass="45527">MAAIQEQLAGVQLSAASEVGLKRRLASLKGNALREERAAAAQLKAKALAEEQKAAAAAASAAAAAAAAAVEAAAVAAAQHAQLHAQAQEASIVARDEEMLSLQEQLQSGGLRHADAVSMKKRLATLKAAVIRDQRVAASKNRASDGGHNTASDPSPTANRASPEHYQETVPESCEDRVYVTTLTTSAVPGNVAEDASLPRAQVAPARAPAVALASRNANQVDATAVMRDEEIVHLQDQLDTGGLRHADVISIKRRLATLKAAAIRDQRVAASKNRTPTWAERSPGSRSSVQDPDTRPLPKPPAVHQDFLPDPAVPPSRVEQQDAFVPEQRTFERDSTCLGPQRSSAPGSRQKSSIAHPRCGVVLHPDEDYWQPPFKPGVSSVGSAPTTASSGPPSTQAFMYPSCHPAGPERVSRRGAAAAPWANDWSNEVVQ</sequence>